<feature type="transmembrane region" description="Helical" evidence="5">
    <location>
        <begin position="147"/>
        <end position="168"/>
    </location>
</feature>
<feature type="transmembrane region" description="Helical" evidence="5">
    <location>
        <begin position="240"/>
        <end position="262"/>
    </location>
</feature>
<comment type="similarity">
    <text evidence="5">Belongs to the BI1 family.</text>
</comment>
<name>A0A2V3J6P2_9FLOR</name>
<dbReference type="GO" id="GO:0016020">
    <property type="term" value="C:membrane"/>
    <property type="evidence" value="ECO:0007669"/>
    <property type="project" value="UniProtKB-SubCell"/>
</dbReference>
<feature type="transmembrane region" description="Helical" evidence="5">
    <location>
        <begin position="58"/>
        <end position="79"/>
    </location>
</feature>
<protein>
    <submittedName>
        <fullName evidence="6">Protein lifeguard 4</fullName>
    </submittedName>
</protein>
<evidence type="ECO:0000256" key="3">
    <source>
        <dbReference type="ARBA" id="ARBA00022989"/>
    </source>
</evidence>
<dbReference type="EMBL" id="NBIV01000003">
    <property type="protein sequence ID" value="PXF49667.1"/>
    <property type="molecule type" value="Genomic_DNA"/>
</dbReference>
<feature type="transmembrane region" description="Helical" evidence="5">
    <location>
        <begin position="121"/>
        <end position="141"/>
    </location>
</feature>
<reference evidence="6 7" key="1">
    <citation type="journal article" date="2018" name="Mol. Biol. Evol.">
        <title>Analysis of the draft genome of the red seaweed Gracilariopsis chorda provides insights into genome size evolution in Rhodophyta.</title>
        <authorList>
            <person name="Lee J."/>
            <person name="Yang E.C."/>
            <person name="Graf L."/>
            <person name="Yang J.H."/>
            <person name="Qiu H."/>
            <person name="Zel Zion U."/>
            <person name="Chan C.X."/>
            <person name="Stephens T.G."/>
            <person name="Weber A.P.M."/>
            <person name="Boo G.H."/>
            <person name="Boo S.M."/>
            <person name="Kim K.M."/>
            <person name="Shin Y."/>
            <person name="Jung M."/>
            <person name="Lee S.J."/>
            <person name="Yim H.S."/>
            <person name="Lee J.H."/>
            <person name="Bhattacharya D."/>
            <person name="Yoon H.S."/>
        </authorList>
    </citation>
    <scope>NUCLEOTIDE SEQUENCE [LARGE SCALE GENOMIC DNA]</scope>
    <source>
        <strain evidence="6 7">SKKU-2015</strain>
        <tissue evidence="6">Whole body</tissue>
    </source>
</reference>
<evidence type="ECO:0000256" key="2">
    <source>
        <dbReference type="ARBA" id="ARBA00022692"/>
    </source>
</evidence>
<feature type="transmembrane region" description="Helical" evidence="5">
    <location>
        <begin position="180"/>
        <end position="201"/>
    </location>
</feature>
<evidence type="ECO:0000256" key="1">
    <source>
        <dbReference type="ARBA" id="ARBA00004141"/>
    </source>
</evidence>
<keyword evidence="2 5" id="KW-0812">Transmembrane</keyword>
<organism evidence="6 7">
    <name type="scientific">Gracilariopsis chorda</name>
    <dbReference type="NCBI Taxonomy" id="448386"/>
    <lineage>
        <taxon>Eukaryota</taxon>
        <taxon>Rhodophyta</taxon>
        <taxon>Florideophyceae</taxon>
        <taxon>Rhodymeniophycidae</taxon>
        <taxon>Gracilariales</taxon>
        <taxon>Gracilariaceae</taxon>
        <taxon>Gracilariopsis</taxon>
    </lineage>
</organism>
<proteinExistence type="inferred from homology"/>
<keyword evidence="7" id="KW-1185">Reference proteome</keyword>
<sequence>MASVRDSSQAASSVEDVFPLRPANKKPQVTEDFANDFAYGTSVATCEPNIRLGFIRKVYGILAVQLAITTAICALFMLVTPLRSLAIAGYGAITIVSTIGTFGTLLALMVYKDSYPVNMQLLAAFTVCESFLMAMVCARYAQSGLSVLVVEALVITLAIFSGITLYAFTSKKDFSFMGGALYAALMGLLIAMIVNMFLGFTGNKSPFMAMVISYGGSLLFSLYILYDTSLIMHHLGPDDAILAAVNLYLDILNLFLYILAILSRNRD</sequence>
<evidence type="ECO:0000256" key="4">
    <source>
        <dbReference type="ARBA" id="ARBA00023136"/>
    </source>
</evidence>
<dbReference type="PANTHER" id="PTHR23291">
    <property type="entry name" value="BAX INHIBITOR-RELATED"/>
    <property type="match status" value="1"/>
</dbReference>
<evidence type="ECO:0000313" key="6">
    <source>
        <dbReference type="EMBL" id="PXF49667.1"/>
    </source>
</evidence>
<dbReference type="Proteomes" id="UP000247409">
    <property type="component" value="Unassembled WGS sequence"/>
</dbReference>
<dbReference type="InterPro" id="IPR006214">
    <property type="entry name" value="Bax_inhibitor_1-related"/>
</dbReference>
<dbReference type="PANTHER" id="PTHR23291:SF50">
    <property type="entry name" value="PROTEIN LIFEGUARD 4"/>
    <property type="match status" value="1"/>
</dbReference>
<gene>
    <name evidence="6" type="ORF">BWQ96_00545</name>
</gene>
<comment type="subcellular location">
    <subcellularLocation>
        <location evidence="1">Membrane</location>
        <topology evidence="1">Multi-pass membrane protein</topology>
    </subcellularLocation>
</comment>
<dbReference type="OrthoDB" id="7933078at2759"/>
<comment type="caution">
    <text evidence="6">The sequence shown here is derived from an EMBL/GenBank/DDBJ whole genome shotgun (WGS) entry which is preliminary data.</text>
</comment>
<evidence type="ECO:0000313" key="7">
    <source>
        <dbReference type="Proteomes" id="UP000247409"/>
    </source>
</evidence>
<dbReference type="AlphaFoldDB" id="A0A2V3J6P2"/>
<evidence type="ECO:0000256" key="5">
    <source>
        <dbReference type="RuleBase" id="RU004379"/>
    </source>
</evidence>
<accession>A0A2V3J6P2</accession>
<keyword evidence="3 5" id="KW-1133">Transmembrane helix</keyword>
<feature type="transmembrane region" description="Helical" evidence="5">
    <location>
        <begin position="85"/>
        <end position="109"/>
    </location>
</feature>
<feature type="transmembrane region" description="Helical" evidence="5">
    <location>
        <begin position="207"/>
        <end position="228"/>
    </location>
</feature>
<keyword evidence="4 5" id="KW-0472">Membrane</keyword>
<dbReference type="Pfam" id="PF01027">
    <property type="entry name" value="Bax1-I"/>
    <property type="match status" value="1"/>
</dbReference>